<dbReference type="Proteomes" id="UP000319731">
    <property type="component" value="Unassembled WGS sequence"/>
</dbReference>
<accession>A0A507CA33</accession>
<keyword evidence="4" id="KW-1185">Reference proteome</keyword>
<dbReference type="InterPro" id="IPR007736">
    <property type="entry name" value="Caleosin-related"/>
</dbReference>
<dbReference type="GO" id="GO:0005509">
    <property type="term" value="F:calcium ion binding"/>
    <property type="evidence" value="ECO:0007669"/>
    <property type="project" value="TreeGrafter"/>
</dbReference>
<evidence type="ECO:0000256" key="1">
    <source>
        <dbReference type="ARBA" id="ARBA00006765"/>
    </source>
</evidence>
<reference evidence="3 4" key="1">
    <citation type="journal article" date="2019" name="Sci. Rep.">
        <title>Comparative genomics of chytrid fungi reveal insights into the obligate biotrophic and pathogenic lifestyle of Synchytrium endobioticum.</title>
        <authorList>
            <person name="van de Vossenberg B.T.L.H."/>
            <person name="Warris S."/>
            <person name="Nguyen H.D.T."/>
            <person name="van Gent-Pelzer M.P.E."/>
            <person name="Joly D.L."/>
            <person name="van de Geest H.C."/>
            <person name="Bonants P.J.M."/>
            <person name="Smith D.S."/>
            <person name="Levesque C.A."/>
            <person name="van der Lee T.A.J."/>
        </authorList>
    </citation>
    <scope>NUCLEOTIDE SEQUENCE [LARGE SCALE GENOMIC DNA]</scope>
    <source>
        <strain evidence="3 4">JEL517</strain>
    </source>
</reference>
<dbReference type="AlphaFoldDB" id="A0A507CA33"/>
<dbReference type="PANTHER" id="PTHR31495">
    <property type="entry name" value="PEROXYGENASE 3-RELATED"/>
    <property type="match status" value="1"/>
</dbReference>
<evidence type="ECO:0000313" key="3">
    <source>
        <dbReference type="EMBL" id="TPX34856.1"/>
    </source>
</evidence>
<dbReference type="Pfam" id="PF05042">
    <property type="entry name" value="Caleosin"/>
    <property type="match status" value="1"/>
</dbReference>
<dbReference type="EMBL" id="QEAO01000011">
    <property type="protein sequence ID" value="TPX34856.1"/>
    <property type="molecule type" value="Genomic_DNA"/>
</dbReference>
<name>A0A507CA33_9FUNG</name>
<feature type="compositionally biased region" description="Basic and acidic residues" evidence="2">
    <location>
        <begin position="238"/>
        <end position="252"/>
    </location>
</feature>
<proteinExistence type="inferred from homology"/>
<dbReference type="GeneID" id="42003806"/>
<evidence type="ECO:0000256" key="2">
    <source>
        <dbReference type="SAM" id="MobiDB-lite"/>
    </source>
</evidence>
<gene>
    <name evidence="3" type="ORF">SmJEL517_g02581</name>
</gene>
<comment type="caution">
    <text evidence="3">The sequence shown here is derived from an EMBL/GenBank/DDBJ whole genome shotgun (WGS) entry which is preliminary data.</text>
</comment>
<dbReference type="GO" id="GO:0004497">
    <property type="term" value="F:monooxygenase activity"/>
    <property type="evidence" value="ECO:0007669"/>
    <property type="project" value="TreeGrafter"/>
</dbReference>
<feature type="region of interest" description="Disordered" evidence="2">
    <location>
        <begin position="238"/>
        <end position="275"/>
    </location>
</feature>
<protein>
    <submittedName>
        <fullName evidence="3">Plant seed peroxygenase</fullName>
    </submittedName>
</protein>
<dbReference type="OrthoDB" id="640742at2759"/>
<dbReference type="RefSeq" id="XP_031025494.1">
    <property type="nucleotide sequence ID" value="XM_031168509.1"/>
</dbReference>
<evidence type="ECO:0000313" key="4">
    <source>
        <dbReference type="Proteomes" id="UP000319731"/>
    </source>
</evidence>
<organism evidence="3 4">
    <name type="scientific">Synchytrium microbalum</name>
    <dbReference type="NCBI Taxonomy" id="1806994"/>
    <lineage>
        <taxon>Eukaryota</taxon>
        <taxon>Fungi</taxon>
        <taxon>Fungi incertae sedis</taxon>
        <taxon>Chytridiomycota</taxon>
        <taxon>Chytridiomycota incertae sedis</taxon>
        <taxon>Chytridiomycetes</taxon>
        <taxon>Synchytriales</taxon>
        <taxon>Synchytriaceae</taxon>
        <taxon>Synchytrium</taxon>
    </lineage>
</organism>
<comment type="similarity">
    <text evidence="1">Belongs to the caleosin family.</text>
</comment>
<dbReference type="PANTHER" id="PTHR31495:SF0">
    <property type="entry name" value="BINDING PROTEIN CALEOSIN, PUTATIVE (AFU_ORTHOLOGUE AFUA_5G13750)-RELATED"/>
    <property type="match status" value="1"/>
</dbReference>
<sequence length="275" mass="31548">MAKDAHKDPIETTVDGAPVHKAYPLPSTDVYEKIPHAGIPRANLAPSAEHPNGSSDIHHKNYSVLQQHIAFFDPDNDGVVYPWNTYSGFRRMGFVMSYSFLAMLFIHLNMAYPTQTSWIPNPALPIFIANIHKVKHGSDTDIYDSEGRFRPDQFEELFSRFGKTRKDALTATEVRMMLSHQRRPWDIFGWIACFLEYFTLWLLCGEGSGFGSDSYITKENIRRQYDGTLFFQMEAKENARKQQKVERSEKAKKATTNTAHKKVVEPVQHMVGKEE</sequence>
<dbReference type="STRING" id="1806994.A0A507CA33"/>